<dbReference type="Gene3D" id="3.40.710.10">
    <property type="entry name" value="DD-peptidase/beta-lactamase superfamily"/>
    <property type="match status" value="1"/>
</dbReference>
<dbReference type="PRINTS" id="PR00725">
    <property type="entry name" value="DADACBPTASE1"/>
</dbReference>
<dbReference type="PANTHER" id="PTHR21581:SF6">
    <property type="entry name" value="TRAFFICKING PROTEIN PARTICLE COMPLEX SUBUNIT 12"/>
    <property type="match status" value="1"/>
</dbReference>
<dbReference type="Gene3D" id="2.60.410.10">
    <property type="entry name" value="D-Ala-D-Ala carboxypeptidase, C-terminal domain"/>
    <property type="match status" value="1"/>
</dbReference>
<evidence type="ECO:0000313" key="14">
    <source>
        <dbReference type="EMBL" id="CAE0638092.1"/>
    </source>
</evidence>
<dbReference type="UniPathway" id="UPA00219"/>
<dbReference type="InterPro" id="IPR012907">
    <property type="entry name" value="Peptidase_S11_C"/>
</dbReference>
<dbReference type="Pfam" id="PF07943">
    <property type="entry name" value="PBP5_C"/>
    <property type="match status" value="1"/>
</dbReference>
<evidence type="ECO:0000259" key="13">
    <source>
        <dbReference type="SMART" id="SM00936"/>
    </source>
</evidence>
<dbReference type="Pfam" id="PF00768">
    <property type="entry name" value="Peptidase_S11"/>
    <property type="match status" value="1"/>
</dbReference>
<dbReference type="InterPro" id="IPR037167">
    <property type="entry name" value="Peptidase_S11_C_sf"/>
</dbReference>
<dbReference type="SUPFAM" id="SSF69189">
    <property type="entry name" value="Penicillin-binding protein associated domain"/>
    <property type="match status" value="1"/>
</dbReference>
<keyword evidence="7" id="KW-0732">Signal</keyword>
<proteinExistence type="inferred from homology"/>
<evidence type="ECO:0000256" key="2">
    <source>
        <dbReference type="ARBA" id="ARBA00004752"/>
    </source>
</evidence>
<comment type="pathway">
    <text evidence="2">Cell wall biogenesis; peptidoglycan biosynthesis.</text>
</comment>
<dbReference type="SMART" id="SM00936">
    <property type="entry name" value="PBP5_C"/>
    <property type="match status" value="1"/>
</dbReference>
<evidence type="ECO:0000256" key="4">
    <source>
        <dbReference type="ARBA" id="ARBA00012448"/>
    </source>
</evidence>
<dbReference type="GO" id="GO:0008360">
    <property type="term" value="P:regulation of cell shape"/>
    <property type="evidence" value="ECO:0007669"/>
    <property type="project" value="UniProtKB-KW"/>
</dbReference>
<organism evidence="14">
    <name type="scientific">Heterosigma akashiwo</name>
    <name type="common">Chromophytic alga</name>
    <name type="synonym">Heterosigma carterae</name>
    <dbReference type="NCBI Taxonomy" id="2829"/>
    <lineage>
        <taxon>Eukaryota</taxon>
        <taxon>Sar</taxon>
        <taxon>Stramenopiles</taxon>
        <taxon>Ochrophyta</taxon>
        <taxon>Raphidophyceae</taxon>
        <taxon>Chattonellales</taxon>
        <taxon>Chattonellaceae</taxon>
        <taxon>Heterosigma</taxon>
    </lineage>
</organism>
<keyword evidence="6" id="KW-0645">Protease</keyword>
<comment type="similarity">
    <text evidence="3">Belongs to the peptidase S11 family.</text>
</comment>
<dbReference type="GO" id="GO:0009002">
    <property type="term" value="F:serine-type D-Ala-D-Ala carboxypeptidase activity"/>
    <property type="evidence" value="ECO:0007669"/>
    <property type="project" value="UniProtKB-EC"/>
</dbReference>
<dbReference type="SUPFAM" id="SSF56601">
    <property type="entry name" value="beta-lactamase/transpeptidase-like"/>
    <property type="match status" value="1"/>
</dbReference>
<evidence type="ECO:0000256" key="1">
    <source>
        <dbReference type="ARBA" id="ARBA00003217"/>
    </source>
</evidence>
<keyword evidence="10" id="KW-0573">Peptidoglycan synthesis</keyword>
<protein>
    <recommendedName>
        <fullName evidence="4">serine-type D-Ala-D-Ala carboxypeptidase</fullName>
        <ecNumber evidence="4">3.4.16.4</ecNumber>
    </recommendedName>
</protein>
<accession>A0A7S3Y153</accession>
<keyword evidence="9" id="KW-0133">Cell shape</keyword>
<evidence type="ECO:0000256" key="10">
    <source>
        <dbReference type="ARBA" id="ARBA00022984"/>
    </source>
</evidence>
<evidence type="ECO:0000256" key="9">
    <source>
        <dbReference type="ARBA" id="ARBA00022960"/>
    </source>
</evidence>
<dbReference type="AlphaFoldDB" id="A0A7S3Y153"/>
<evidence type="ECO:0000256" key="11">
    <source>
        <dbReference type="ARBA" id="ARBA00023316"/>
    </source>
</evidence>
<dbReference type="GO" id="GO:0071555">
    <property type="term" value="P:cell wall organization"/>
    <property type="evidence" value="ECO:0007669"/>
    <property type="project" value="UniProtKB-KW"/>
</dbReference>
<gene>
    <name evidence="14" type="ORF">HAKA00212_LOCUS16869</name>
</gene>
<evidence type="ECO:0000256" key="12">
    <source>
        <dbReference type="ARBA" id="ARBA00034000"/>
    </source>
</evidence>
<reference evidence="14" key="1">
    <citation type="submission" date="2021-01" db="EMBL/GenBank/DDBJ databases">
        <authorList>
            <person name="Corre E."/>
            <person name="Pelletier E."/>
            <person name="Niang G."/>
            <person name="Scheremetjew M."/>
            <person name="Finn R."/>
            <person name="Kale V."/>
            <person name="Holt S."/>
            <person name="Cochrane G."/>
            <person name="Meng A."/>
            <person name="Brown T."/>
            <person name="Cohen L."/>
        </authorList>
    </citation>
    <scope>NUCLEOTIDE SEQUENCE</scope>
    <source>
        <strain evidence="14">CCMP3107</strain>
    </source>
</reference>
<keyword evidence="5" id="KW-0121">Carboxypeptidase</keyword>
<dbReference type="InterPro" id="IPR015956">
    <property type="entry name" value="Peniciliin-bd_prot_C_sf"/>
</dbReference>
<sequence length="507" mass="55003">MRWPYWTRCARRASPCCSRASRSAATWRRALPSGSASRPAAWCSWARPPAASTRRRCRLTPSSFTARLTMSCPCRPCSTGPGLRTCPSPSCLAWAISFTASCPCSKSLSCARSTRAWPERRSTDPMKRLLASLLAALTLAAHAQAPVPPEIAARSHVLIDLTAHKTLAEREADVPQAPASLTKLMTAYVVFSALRDKKLTLDQALPVSKRAWDERKGDAAPLMFIDTTMTPKVDELLHGLIIQSANDAAVALAEGVAGTVENFVQLMNRQAQAWGLKHTEFKNVTGTSEPGHKASARDLAAIAARIIADFPEYYGYYGQRDYTFNKIRQDNRNLLLRRDPTVDGMKTGANDAAGYCLVASASREFPNGKRRLLSVVMGAASREARASETQKLLNWGYTAFDAIKVIEAGKTVATVPVWKGEAKEVKLGTPDAVFVAVPHGDATKLQTQVERTEPLVAPLNKGQRVGTLRVSTTAGTPVAEVPLVVQEAVPGAGLVGRAWDSLRLWIK</sequence>
<keyword evidence="8" id="KW-0378">Hydrolase</keyword>
<evidence type="ECO:0000256" key="8">
    <source>
        <dbReference type="ARBA" id="ARBA00022801"/>
    </source>
</evidence>
<dbReference type="InterPro" id="IPR012338">
    <property type="entry name" value="Beta-lactam/transpept-like"/>
</dbReference>
<feature type="domain" description="Peptidase S11 D-Ala-D-Ala carboxypeptidase A C-terminal" evidence="13">
    <location>
        <begin position="400"/>
        <end position="491"/>
    </location>
</feature>
<evidence type="ECO:0000256" key="5">
    <source>
        <dbReference type="ARBA" id="ARBA00022645"/>
    </source>
</evidence>
<dbReference type="EMBL" id="HBIU01036686">
    <property type="protein sequence ID" value="CAE0638092.1"/>
    <property type="molecule type" value="Transcribed_RNA"/>
</dbReference>
<dbReference type="EC" id="3.4.16.4" evidence="4"/>
<dbReference type="InterPro" id="IPR001967">
    <property type="entry name" value="Peptidase_S11_N"/>
</dbReference>
<dbReference type="InterPro" id="IPR018044">
    <property type="entry name" value="Peptidase_S11"/>
</dbReference>
<evidence type="ECO:0000256" key="3">
    <source>
        <dbReference type="ARBA" id="ARBA00007164"/>
    </source>
</evidence>
<dbReference type="GO" id="GO:0006508">
    <property type="term" value="P:proteolysis"/>
    <property type="evidence" value="ECO:0007669"/>
    <property type="project" value="UniProtKB-KW"/>
</dbReference>
<dbReference type="PANTHER" id="PTHR21581">
    <property type="entry name" value="D-ALANYL-D-ALANINE CARBOXYPEPTIDASE"/>
    <property type="match status" value="1"/>
</dbReference>
<comment type="function">
    <text evidence="1">Removes C-terminal D-alanyl residues from sugar-peptide cell wall precursors.</text>
</comment>
<evidence type="ECO:0000256" key="7">
    <source>
        <dbReference type="ARBA" id="ARBA00022729"/>
    </source>
</evidence>
<name>A0A7S3Y153_HETAK</name>
<evidence type="ECO:0000256" key="6">
    <source>
        <dbReference type="ARBA" id="ARBA00022670"/>
    </source>
</evidence>
<comment type="catalytic activity">
    <reaction evidence="12">
        <text>Preferential cleavage: (Ac)2-L-Lys-D-Ala-|-D-Ala. Also transpeptidation of peptidyl-alanyl moieties that are N-acyl substituents of D-alanine.</text>
        <dbReference type="EC" id="3.4.16.4"/>
    </reaction>
</comment>
<keyword evidence="11" id="KW-0961">Cell wall biogenesis/degradation</keyword>